<dbReference type="PROSITE" id="PS50878">
    <property type="entry name" value="RT_POL"/>
    <property type="match status" value="1"/>
</dbReference>
<dbReference type="PANTHER" id="PTHR34047">
    <property type="entry name" value="NUCLEAR INTRON MATURASE 1, MITOCHONDRIAL-RELATED"/>
    <property type="match status" value="1"/>
</dbReference>
<comment type="caution">
    <text evidence="2">The sequence shown here is derived from an EMBL/GenBank/DDBJ whole genome shotgun (WGS) entry which is preliminary data.</text>
</comment>
<dbReference type="InterPro" id="IPR043502">
    <property type="entry name" value="DNA/RNA_pol_sf"/>
</dbReference>
<dbReference type="InterPro" id="IPR000477">
    <property type="entry name" value="RT_dom"/>
</dbReference>
<dbReference type="AlphaFoldDB" id="A0A645E0M5"/>
<dbReference type="InterPro" id="IPR013597">
    <property type="entry name" value="Mat_intron_G2"/>
</dbReference>
<organism evidence="2">
    <name type="scientific">bioreactor metagenome</name>
    <dbReference type="NCBI Taxonomy" id="1076179"/>
    <lineage>
        <taxon>unclassified sequences</taxon>
        <taxon>metagenomes</taxon>
        <taxon>ecological metagenomes</taxon>
    </lineage>
</organism>
<evidence type="ECO:0000313" key="2">
    <source>
        <dbReference type="EMBL" id="MPM94142.1"/>
    </source>
</evidence>
<dbReference type="InterPro" id="IPR051083">
    <property type="entry name" value="GrpII_Intron_Splice-Mob/Def"/>
</dbReference>
<feature type="domain" description="Reverse transcriptase" evidence="1">
    <location>
        <begin position="1"/>
        <end position="155"/>
    </location>
</feature>
<protein>
    <recommendedName>
        <fullName evidence="1">Reverse transcriptase domain-containing protein</fullName>
    </recommendedName>
</protein>
<accession>A0A645E0M5</accession>
<dbReference type="PANTHER" id="PTHR34047:SF8">
    <property type="entry name" value="PROTEIN YKFC"/>
    <property type="match status" value="1"/>
</dbReference>
<gene>
    <name evidence="2" type="ORF">SDC9_141285</name>
</gene>
<proteinExistence type="predicted"/>
<dbReference type="EMBL" id="VSSQ01040823">
    <property type="protein sequence ID" value="MPM94142.1"/>
    <property type="molecule type" value="Genomic_DNA"/>
</dbReference>
<dbReference type="CDD" id="cd01651">
    <property type="entry name" value="RT_G2_intron"/>
    <property type="match status" value="1"/>
</dbReference>
<evidence type="ECO:0000259" key="1">
    <source>
        <dbReference type="PROSITE" id="PS50878"/>
    </source>
</evidence>
<dbReference type="Pfam" id="PF08388">
    <property type="entry name" value="GIIM"/>
    <property type="match status" value="1"/>
</dbReference>
<dbReference type="SUPFAM" id="SSF56672">
    <property type="entry name" value="DNA/RNA polymerases"/>
    <property type="match status" value="1"/>
</dbReference>
<dbReference type="Pfam" id="PF00078">
    <property type="entry name" value="RVT_1"/>
    <property type="match status" value="1"/>
</dbReference>
<name>A0A645E0M5_9ZZZZ</name>
<sequence length="343" mass="40754">MRLAQLYMSEGYNHVVDLDLSQFFDTVDHDILMGLVDKDMEDKDIRRLIFVFLKAGVLYRDKLEETELGVSQGNPLSPLLANVYLTPFDKEMEKRGLRFVRYADDCQLFTKSDYAAARVMKNATKYLENKLKLKVNVEKTEAREAEGSCFLGFTFMTLGSKENGRGVCRPRGKKIESLKEKLKVITKRNRGVSIHQVIMEINETMLGWLAYYARGNILTWLMKELLPWLRRRIRQYLWKTWKTAKSRKRHLRKAGVPGRQIRTVTGWSSRSYWKMSLVLGRLITNERLTEYFGLRDFEGILRKWHKKRMERDYELDFNDYLCRQYEEEQETRLLMDVYSCVNW</sequence>
<reference evidence="2" key="1">
    <citation type="submission" date="2019-08" db="EMBL/GenBank/DDBJ databases">
        <authorList>
            <person name="Kucharzyk K."/>
            <person name="Murdoch R.W."/>
            <person name="Higgins S."/>
            <person name="Loffler F."/>
        </authorList>
    </citation>
    <scope>NUCLEOTIDE SEQUENCE</scope>
</reference>